<dbReference type="AlphaFoldDB" id="A0A085N534"/>
<name>A0A085N534_9BILA</name>
<sequence>MDLELRLVEIDHGQIHALPAPLSHLVYTDISVRSIRPNIAVQFLEVHYRADFVLPSLNHGHERYQSFSRAMLSLMISCVVESHGEIWLLEPDMCLFRRAGRPASEPEAHPSIGVRCYSAKGIDGVHPHDEVKAQGFRPADDHVSFCLQPVCSL</sequence>
<evidence type="ECO:0000313" key="1">
    <source>
        <dbReference type="EMBL" id="KFD64580.1"/>
    </source>
</evidence>
<protein>
    <submittedName>
        <fullName evidence="1">Uncharacterized protein</fullName>
    </submittedName>
</protein>
<reference evidence="1" key="1">
    <citation type="journal article" date="2014" name="Nat. Genet.">
        <title>Genome and transcriptome of the porcine whipworm Trichuris suis.</title>
        <authorList>
            <person name="Jex A.R."/>
            <person name="Nejsum P."/>
            <person name="Schwarz E.M."/>
            <person name="Hu L."/>
            <person name="Young N.D."/>
            <person name="Hall R.S."/>
            <person name="Korhonen P.K."/>
            <person name="Liao S."/>
            <person name="Thamsborg S."/>
            <person name="Xia J."/>
            <person name="Xu P."/>
            <person name="Wang S."/>
            <person name="Scheerlinck J.P."/>
            <person name="Hofmann A."/>
            <person name="Sternberg P.W."/>
            <person name="Wang J."/>
            <person name="Gasser R.B."/>
        </authorList>
    </citation>
    <scope>NUCLEOTIDE SEQUENCE [LARGE SCALE GENOMIC DNA]</scope>
    <source>
        <strain evidence="1">DCEP-RM93F</strain>
    </source>
</reference>
<proteinExistence type="predicted"/>
<dbReference type="Proteomes" id="UP000030758">
    <property type="component" value="Unassembled WGS sequence"/>
</dbReference>
<organism evidence="1">
    <name type="scientific">Trichuris suis</name>
    <name type="common">pig whipworm</name>
    <dbReference type="NCBI Taxonomy" id="68888"/>
    <lineage>
        <taxon>Eukaryota</taxon>
        <taxon>Metazoa</taxon>
        <taxon>Ecdysozoa</taxon>
        <taxon>Nematoda</taxon>
        <taxon>Enoplea</taxon>
        <taxon>Dorylaimia</taxon>
        <taxon>Trichinellida</taxon>
        <taxon>Trichuridae</taxon>
        <taxon>Trichuris</taxon>
    </lineage>
</organism>
<dbReference type="EMBL" id="KL367553">
    <property type="protein sequence ID" value="KFD64580.1"/>
    <property type="molecule type" value="Genomic_DNA"/>
</dbReference>
<accession>A0A085N534</accession>
<gene>
    <name evidence="1" type="ORF">M514_23182</name>
</gene>